<feature type="repeat" description="NHL" evidence="4">
    <location>
        <begin position="112"/>
        <end position="151"/>
    </location>
</feature>
<keyword evidence="5" id="KW-1133">Transmembrane helix</keyword>
<dbReference type="InterPro" id="IPR024361">
    <property type="entry name" value="BACON"/>
</dbReference>
<dbReference type="Pfam" id="PF13517">
    <property type="entry name" value="FG-GAP_3"/>
    <property type="match status" value="2"/>
</dbReference>
<dbReference type="Gene3D" id="2.120.10.30">
    <property type="entry name" value="TolB, C-terminal domain"/>
    <property type="match status" value="1"/>
</dbReference>
<dbReference type="InterPro" id="IPR044060">
    <property type="entry name" value="Bacterial_rp_domain"/>
</dbReference>
<organism evidence="7 8">
    <name type="scientific">Candidatus Magnetobacterium bavaricum</name>
    <dbReference type="NCBI Taxonomy" id="29290"/>
    <lineage>
        <taxon>Bacteria</taxon>
        <taxon>Pseudomonadati</taxon>
        <taxon>Nitrospirota</taxon>
        <taxon>Thermodesulfovibrionia</taxon>
        <taxon>Thermodesulfovibrionales</taxon>
        <taxon>Candidatus Magnetobacteriaceae</taxon>
        <taxon>Candidatus Magnetobacterium</taxon>
    </lineage>
</organism>
<dbReference type="PROSITE" id="PS51125">
    <property type="entry name" value="NHL"/>
    <property type="match status" value="3"/>
</dbReference>
<dbReference type="Pfam" id="PF18998">
    <property type="entry name" value="Flg_new_2"/>
    <property type="match status" value="1"/>
</dbReference>
<dbReference type="InterPro" id="IPR013320">
    <property type="entry name" value="ConA-like_dom_sf"/>
</dbReference>
<keyword evidence="1" id="KW-0732">Signal</keyword>
<dbReference type="Gene3D" id="2.130.10.130">
    <property type="entry name" value="Integrin alpha, N-terminal"/>
    <property type="match status" value="1"/>
</dbReference>
<name>A0A0F3GXT0_9BACT</name>
<dbReference type="InterPro" id="IPR011042">
    <property type="entry name" value="6-blade_b-propeller_TolB-like"/>
</dbReference>
<dbReference type="Proteomes" id="UP000033423">
    <property type="component" value="Unassembled WGS sequence"/>
</dbReference>
<comment type="caution">
    <text evidence="7">The sequence shown here is derived from an EMBL/GenBank/DDBJ whole genome shotgun (WGS) entry which is preliminary data.</text>
</comment>
<sequence>MEEVMFQRCNNQREKEYLRFHNAFGVRVLLTLALIVVIGGMCLSGAVDAFAEDDYKFVTKWGSQGAGDGQFRYPFGVAVDTSGNVYTTNGNGNGGNSIQVFSSIGVFITRWGSYGSNDGQFIAPYGVAVDASGNVYVADSVNNRIQKLSSKGDFITKWNSGIAGGFYAPCGVAVDASGNVYVADTDNNRIQKFAPSTGSCTYTISPTSKNFPSGGGTDSVSVTANTTCSWTASSNAGWITINSGSFGIGNGTVSYTVAANTGTTQLTGSMTIAGQTFTVTQDGQQPSQYTITATAGTGGSISCTPTSVTSGGSSICTITPNSGYNLSTLTDNGTDVLSNVKNNTYTLTNITANHTIAASFSTNTNGQLIAWYPFNGNANDDSGNGNNGVVHGATLTTDRAGSTNSAYSFNGADSYIGVPDKDGLTLGANPFTIATWVYFNQVNPQSPFVAHDEGGGGTNKWIFWYDEQGSGNASSGPALRFHVNGTALTPTDAGYASWQPNKSQWYHVAVTRSGDSYNFYVDGVMIGASKNSTVIPNPAAELTIGRAEALYLNGSLDDVRLYKRALSATEIQALSRGKTKKTRHDFNGDGNSDVLWRNTKTGDVYIWLMDGKSITGGNFVVKGVSLDWDIKAVGDFNGDDKSDVLWQNTAGDVYMWLIDGTTIQTGGYAVKGMPNEWMLTALGDFNGDGKDDMMWRDTNSGDIYVWLMDGTNITSGGYIIRGMRAEWVVKAVADLDSDGKNDVLWQNTTTGDVAAWLMDGLTMSSGNYVDKAIPSSWHIKAVEDFDGDGKADILWRESISGDVAIWFMNGVSRTSGGFVARGVPDNWQLLATGDYNGDGKADLLWQDTSKGDVYIWLMDGVKIAGGGFVVFGLSSDWQPK</sequence>
<dbReference type="CDD" id="cd14948">
    <property type="entry name" value="BACON"/>
    <property type="match status" value="1"/>
</dbReference>
<dbReference type="Gene3D" id="2.60.40.10">
    <property type="entry name" value="Immunoglobulins"/>
    <property type="match status" value="1"/>
</dbReference>
<feature type="domain" description="LamG-like jellyroll fold" evidence="6">
    <location>
        <begin position="429"/>
        <end position="569"/>
    </location>
</feature>
<dbReference type="PANTHER" id="PTHR46580">
    <property type="entry name" value="SENSOR KINASE-RELATED"/>
    <property type="match status" value="1"/>
</dbReference>
<dbReference type="InterPro" id="IPR001258">
    <property type="entry name" value="NHL_repeat"/>
</dbReference>
<feature type="repeat" description="NHL" evidence="4">
    <location>
        <begin position="58"/>
        <end position="104"/>
    </location>
</feature>
<dbReference type="Pfam" id="PF13385">
    <property type="entry name" value="Laminin_G_3"/>
    <property type="match status" value="1"/>
</dbReference>
<dbReference type="Pfam" id="PF01436">
    <property type="entry name" value="NHL"/>
    <property type="match status" value="2"/>
</dbReference>
<proteinExistence type="predicted"/>
<evidence type="ECO:0000313" key="8">
    <source>
        <dbReference type="Proteomes" id="UP000033423"/>
    </source>
</evidence>
<dbReference type="SMART" id="SM00560">
    <property type="entry name" value="LamGL"/>
    <property type="match status" value="1"/>
</dbReference>
<dbReference type="PATRIC" id="fig|29290.4.peg.1414"/>
<evidence type="ECO:0000256" key="4">
    <source>
        <dbReference type="PROSITE-ProRule" id="PRU00504"/>
    </source>
</evidence>
<dbReference type="InterPro" id="IPR028994">
    <property type="entry name" value="Integrin_alpha_N"/>
</dbReference>
<evidence type="ECO:0000256" key="3">
    <source>
        <dbReference type="ARBA" id="ARBA00023157"/>
    </source>
</evidence>
<evidence type="ECO:0000259" key="6">
    <source>
        <dbReference type="SMART" id="SM00560"/>
    </source>
</evidence>
<feature type="transmembrane region" description="Helical" evidence="5">
    <location>
        <begin position="20"/>
        <end position="41"/>
    </location>
</feature>
<keyword evidence="2" id="KW-0677">Repeat</keyword>
<dbReference type="Gene3D" id="2.40.10.500">
    <property type="match status" value="1"/>
</dbReference>
<dbReference type="InterPro" id="IPR013783">
    <property type="entry name" value="Ig-like_fold"/>
</dbReference>
<dbReference type="PANTHER" id="PTHR46580:SF2">
    <property type="entry name" value="MAM DOMAIN-CONTAINING PROTEIN"/>
    <property type="match status" value="1"/>
</dbReference>
<dbReference type="SUPFAM" id="SSF49899">
    <property type="entry name" value="Concanavalin A-like lectins/glucanases"/>
    <property type="match status" value="1"/>
</dbReference>
<gene>
    <name evidence="7" type="ORF">MBAV_001082</name>
</gene>
<keyword evidence="8" id="KW-1185">Reference proteome</keyword>
<dbReference type="InterPro" id="IPR013517">
    <property type="entry name" value="FG-GAP"/>
</dbReference>
<reference evidence="7 8" key="1">
    <citation type="submission" date="2015-02" db="EMBL/GenBank/DDBJ databases">
        <title>Single-cell genomics of uncultivated deep-branching MTB reveals a conserved set of magnetosome genes.</title>
        <authorList>
            <person name="Kolinko S."/>
            <person name="Richter M."/>
            <person name="Glockner F.O."/>
            <person name="Brachmann A."/>
            <person name="Schuler D."/>
        </authorList>
    </citation>
    <scope>NUCLEOTIDE SEQUENCE [LARGE SCALE GENOMIC DNA]</scope>
    <source>
        <strain evidence="7">TM-1</strain>
    </source>
</reference>
<dbReference type="Pfam" id="PF19190">
    <property type="entry name" value="BACON_2"/>
    <property type="match status" value="1"/>
</dbReference>
<accession>A0A0F3GXT0</accession>
<dbReference type="InterPro" id="IPR006558">
    <property type="entry name" value="LamG-like"/>
</dbReference>
<keyword evidence="5" id="KW-0812">Transmembrane</keyword>
<dbReference type="SUPFAM" id="SSF89372">
    <property type="entry name" value="Fucose-specific lectin"/>
    <property type="match status" value="1"/>
</dbReference>
<dbReference type="Gene3D" id="2.60.120.200">
    <property type="match status" value="1"/>
</dbReference>
<feature type="repeat" description="NHL" evidence="4">
    <location>
        <begin position="161"/>
        <end position="196"/>
    </location>
</feature>
<dbReference type="SUPFAM" id="SSF69318">
    <property type="entry name" value="Integrin alpha N-terminal domain"/>
    <property type="match status" value="1"/>
</dbReference>
<keyword evidence="3" id="KW-1015">Disulfide bond</keyword>
<protein>
    <submittedName>
        <fullName evidence="7">FG-GAP repeat-containing protein</fullName>
    </submittedName>
</protein>
<dbReference type="AlphaFoldDB" id="A0A0F3GXT0"/>
<evidence type="ECO:0000256" key="2">
    <source>
        <dbReference type="ARBA" id="ARBA00022737"/>
    </source>
</evidence>
<evidence type="ECO:0000313" key="7">
    <source>
        <dbReference type="EMBL" id="KJU86726.1"/>
    </source>
</evidence>
<keyword evidence="5" id="KW-0472">Membrane</keyword>
<evidence type="ECO:0000256" key="5">
    <source>
        <dbReference type="SAM" id="Phobius"/>
    </source>
</evidence>
<dbReference type="EMBL" id="LACI01000481">
    <property type="protein sequence ID" value="KJU86726.1"/>
    <property type="molecule type" value="Genomic_DNA"/>
</dbReference>
<evidence type="ECO:0000256" key="1">
    <source>
        <dbReference type="ARBA" id="ARBA00022729"/>
    </source>
</evidence>
<dbReference type="SUPFAM" id="SSF63825">
    <property type="entry name" value="YWTD domain"/>
    <property type="match status" value="1"/>
</dbReference>